<accession>A0A318IYI9</accession>
<dbReference type="AlphaFoldDB" id="A0A318IYI9"/>
<dbReference type="PIRSF" id="PIRSF037290">
    <property type="entry name" value="UCP037290"/>
    <property type="match status" value="1"/>
</dbReference>
<proteinExistence type="predicted"/>
<dbReference type="RefSeq" id="WP_110281348.1">
    <property type="nucleotide sequence ID" value="NZ_QJJY01000006.1"/>
</dbReference>
<dbReference type="NCBIfam" id="NF033429">
    <property type="entry name" value="ImuA_translesion"/>
    <property type="match status" value="1"/>
</dbReference>
<dbReference type="PANTHER" id="PTHR35369">
    <property type="entry name" value="BLR3025 PROTEIN-RELATED"/>
    <property type="match status" value="1"/>
</dbReference>
<dbReference type="InterPro" id="IPR050356">
    <property type="entry name" value="SulA_CellDiv_inhibitor"/>
</dbReference>
<comment type="caution">
    <text evidence="2">The sequence shown here is derived from an EMBL/GenBank/DDBJ whole genome shotgun (WGS) entry which is preliminary data.</text>
</comment>
<evidence type="ECO:0000256" key="1">
    <source>
        <dbReference type="ARBA" id="ARBA00022763"/>
    </source>
</evidence>
<dbReference type="PANTHER" id="PTHR35369:SF3">
    <property type="entry name" value="TRANSLESION DNA SYNTHESIS-ASSOCIATED PROTEIN IMUA"/>
    <property type="match status" value="1"/>
</dbReference>
<name>A0A318IYI9_BURPY</name>
<dbReference type="GO" id="GO:0006281">
    <property type="term" value="P:DNA repair"/>
    <property type="evidence" value="ECO:0007669"/>
    <property type="project" value="TreeGrafter"/>
</dbReference>
<dbReference type="InterPro" id="IPR017166">
    <property type="entry name" value="UCP037290"/>
</dbReference>
<keyword evidence="1" id="KW-0227">DNA damage</keyword>
<dbReference type="InterPro" id="IPR047610">
    <property type="entry name" value="ImuA_translesion"/>
</dbReference>
<dbReference type="Gene3D" id="3.40.50.300">
    <property type="entry name" value="P-loop containing nucleotide triphosphate hydrolases"/>
    <property type="match status" value="1"/>
</dbReference>
<reference evidence="2 3" key="1">
    <citation type="submission" date="2018-05" db="EMBL/GenBank/DDBJ databases">
        <title>Comparative genomics of bacterial root endophytes of switchgrass collected from native prairies over two seasons.</title>
        <authorList>
            <person name="Tang Y."/>
        </authorList>
    </citation>
    <scope>NUCLEOTIDE SEQUENCE [LARGE SCALE GENOMIC DNA]</scope>
    <source>
        <strain evidence="2 3">NFIX32</strain>
    </source>
</reference>
<protein>
    <submittedName>
        <fullName evidence="2">Protein ImuA</fullName>
    </submittedName>
</protein>
<evidence type="ECO:0000313" key="2">
    <source>
        <dbReference type="EMBL" id="PXX35565.1"/>
    </source>
</evidence>
<dbReference type="InterPro" id="IPR027417">
    <property type="entry name" value="P-loop_NTPase"/>
</dbReference>
<dbReference type="Proteomes" id="UP000247755">
    <property type="component" value="Unassembled WGS sequence"/>
</dbReference>
<organism evidence="2 3">
    <name type="scientific">Burkholderia pyrrocinia</name>
    <name type="common">Pseudomonas pyrrocinia</name>
    <dbReference type="NCBI Taxonomy" id="60550"/>
    <lineage>
        <taxon>Bacteria</taxon>
        <taxon>Pseudomonadati</taxon>
        <taxon>Pseudomonadota</taxon>
        <taxon>Betaproteobacteria</taxon>
        <taxon>Burkholderiales</taxon>
        <taxon>Burkholderiaceae</taxon>
        <taxon>Burkholderia</taxon>
        <taxon>Burkholderia cepacia complex</taxon>
    </lineage>
</organism>
<dbReference type="SUPFAM" id="SSF52540">
    <property type="entry name" value="P-loop containing nucleoside triphosphate hydrolases"/>
    <property type="match status" value="1"/>
</dbReference>
<dbReference type="EMBL" id="QJJY01000006">
    <property type="protein sequence ID" value="PXX35565.1"/>
    <property type="molecule type" value="Genomic_DNA"/>
</dbReference>
<gene>
    <name evidence="2" type="ORF">NA66_1006205</name>
</gene>
<sequence>MHSGSGGITLWRGSQLARGGPRTIDTGFAPLSAELPGGGWPVGGLVELLAAQPGCGEMRLLAPALARTVSARRPLALVAPPQSPHATALASLGVPADALLWLRAGSRTDALWAAEQALRTGCCGALLLWQDARPDALRRLHLAAARTGDTLFVMLRPLSAARQPSPAVLRVALHPVPGGVSLDIVKRRGPARGEPLVLDLPSPIVESRYARLARHPSAAPAARRVRPAAV</sequence>
<evidence type="ECO:0000313" key="3">
    <source>
        <dbReference type="Proteomes" id="UP000247755"/>
    </source>
</evidence>